<keyword evidence="3" id="KW-0804">Transcription</keyword>
<dbReference type="EMBL" id="CP066007">
    <property type="protein sequence ID" value="QQB47198.1"/>
    <property type="molecule type" value="Genomic_DNA"/>
</dbReference>
<dbReference type="GO" id="GO:0003723">
    <property type="term" value="F:RNA binding"/>
    <property type="evidence" value="ECO:0007669"/>
    <property type="project" value="InterPro"/>
</dbReference>
<dbReference type="Pfam" id="PF00874">
    <property type="entry name" value="PRD"/>
    <property type="match status" value="2"/>
</dbReference>
<dbReference type="SUPFAM" id="SSF50151">
    <property type="entry name" value="SacY-like RNA-binding domain"/>
    <property type="match status" value="1"/>
</dbReference>
<sequence>MKILRVFNNNVVLAKSSSGEVIATGRGIGFQAHRGDTVPQEKVQRVFVPTDGRDPDHLAEMLAFIPARHIAVVSEALEEVDPVGQLKDKITLITALADHLGFAIQRAKDHEPMVYPLKSEVENLYPDEYRLAQAVIAAVNRKIEVELPDSESVAIALHLVNAGFASGDLSYTYQMTGVIQQMLEVISSHYGVPLDSSTMSVARFITHLRYLFVRLARGDQLVDEKSQLADHIFTLYPDAAGCVEQIVSIIELRFDTELTKEEIAYLTLHVARLGTTERIRHE</sequence>
<dbReference type="InterPro" id="IPR036634">
    <property type="entry name" value="PRD_sf"/>
</dbReference>
<dbReference type="Gene3D" id="1.10.1790.10">
    <property type="entry name" value="PRD domain"/>
    <property type="match status" value="2"/>
</dbReference>
<protein>
    <submittedName>
        <fullName evidence="5">PRD domain-containing protein</fullName>
    </submittedName>
</protein>
<evidence type="ECO:0000313" key="7">
    <source>
        <dbReference type="Proteomes" id="UP000596145"/>
    </source>
</evidence>
<dbReference type="AlphaFoldDB" id="A0A7T4EH07"/>
<name>A0A7T4EH07_9CORY</name>
<dbReference type="Proteomes" id="UP000617681">
    <property type="component" value="Chromosome"/>
</dbReference>
<dbReference type="Gene3D" id="2.30.24.10">
    <property type="entry name" value="CAT RNA-binding domain"/>
    <property type="match status" value="1"/>
</dbReference>
<dbReference type="EMBL" id="CP069534">
    <property type="protein sequence ID" value="QRP70262.1"/>
    <property type="molecule type" value="Genomic_DNA"/>
</dbReference>
<dbReference type="GO" id="GO:0006355">
    <property type="term" value="P:regulation of DNA-templated transcription"/>
    <property type="evidence" value="ECO:0007669"/>
    <property type="project" value="InterPro"/>
</dbReference>
<accession>A0A7T4EH07</accession>
<evidence type="ECO:0000313" key="5">
    <source>
        <dbReference type="EMBL" id="QQB47198.1"/>
    </source>
</evidence>
<feature type="domain" description="PRD" evidence="4">
    <location>
        <begin position="170"/>
        <end position="280"/>
    </location>
</feature>
<keyword evidence="1" id="KW-0677">Repeat</keyword>
<dbReference type="InterPro" id="IPR011608">
    <property type="entry name" value="PRD"/>
</dbReference>
<dbReference type="SUPFAM" id="SSF63520">
    <property type="entry name" value="PTS-regulatory domain, PRD"/>
    <property type="match status" value="2"/>
</dbReference>
<evidence type="ECO:0000256" key="1">
    <source>
        <dbReference type="ARBA" id="ARBA00022737"/>
    </source>
</evidence>
<keyword evidence="2" id="KW-0805">Transcription regulation</keyword>
<reference evidence="5 7" key="1">
    <citation type="submission" date="2020-12" db="EMBL/GenBank/DDBJ databases">
        <title>FDA dAtabase for Regulatory Grade micrObial Sequences (FDA-ARGOS): Supporting development and validation of Infectious Disease Dx tests.</title>
        <authorList>
            <person name="Sproer C."/>
            <person name="Gronow S."/>
            <person name="Severitt S."/>
            <person name="Schroder I."/>
            <person name="Tallon L."/>
            <person name="Sadzewicz L."/>
            <person name="Zhao X."/>
            <person name="Boylan J."/>
            <person name="Ott S."/>
            <person name="Bowen H."/>
            <person name="Vavikolanu K."/>
            <person name="Mehta A."/>
            <person name="Aluvathingal J."/>
            <person name="Nadendla S."/>
            <person name="Lowell S."/>
            <person name="Myers T."/>
            <person name="Yan Y."/>
            <person name="Sichtig H."/>
        </authorList>
    </citation>
    <scope>NUCLEOTIDE SEQUENCE [LARGE SCALE GENOMIC DNA]</scope>
    <source>
        <strain evidence="5 7">FDAARGOS_1053</strain>
        <strain evidence="6">FDAARGOS_1191</strain>
    </source>
</reference>
<feature type="domain" description="PRD" evidence="4">
    <location>
        <begin position="64"/>
        <end position="169"/>
    </location>
</feature>
<gene>
    <name evidence="5" type="ORF">I6I10_04630</name>
    <name evidence="6" type="ORF">I6J21_10940</name>
</gene>
<dbReference type="PROSITE" id="PS51372">
    <property type="entry name" value="PRD_2"/>
    <property type="match status" value="2"/>
</dbReference>
<dbReference type="Pfam" id="PF03123">
    <property type="entry name" value="CAT_RBD"/>
    <property type="match status" value="1"/>
</dbReference>
<evidence type="ECO:0000256" key="3">
    <source>
        <dbReference type="ARBA" id="ARBA00023163"/>
    </source>
</evidence>
<dbReference type="GeneID" id="92760986"/>
<dbReference type="OrthoDB" id="9813552at2"/>
<organism evidence="5 7">
    <name type="scientific">Corynebacterium glucuronolyticum</name>
    <dbReference type="NCBI Taxonomy" id="39791"/>
    <lineage>
        <taxon>Bacteria</taxon>
        <taxon>Bacillati</taxon>
        <taxon>Actinomycetota</taxon>
        <taxon>Actinomycetes</taxon>
        <taxon>Mycobacteriales</taxon>
        <taxon>Corynebacteriaceae</taxon>
        <taxon>Corynebacterium</taxon>
    </lineage>
</organism>
<dbReference type="InterPro" id="IPR036650">
    <property type="entry name" value="CAT_RNA-bd_dom_sf"/>
</dbReference>
<dbReference type="RefSeq" id="WP_005388667.1">
    <property type="nucleotide sequence ID" value="NZ_CP066007.1"/>
</dbReference>
<dbReference type="InterPro" id="IPR050661">
    <property type="entry name" value="BglG_antiterminators"/>
</dbReference>
<proteinExistence type="predicted"/>
<dbReference type="InterPro" id="IPR004341">
    <property type="entry name" value="CAT_RNA-bd_dom"/>
</dbReference>
<dbReference type="PANTHER" id="PTHR30185">
    <property type="entry name" value="CRYPTIC BETA-GLUCOSIDE BGL OPERON ANTITERMINATOR"/>
    <property type="match status" value="1"/>
</dbReference>
<dbReference type="PANTHER" id="PTHR30185:SF18">
    <property type="entry name" value="TRANSCRIPTIONAL REGULATOR MTLR"/>
    <property type="match status" value="1"/>
</dbReference>
<evidence type="ECO:0000313" key="6">
    <source>
        <dbReference type="EMBL" id="QRP70262.1"/>
    </source>
</evidence>
<dbReference type="Proteomes" id="UP000596145">
    <property type="component" value="Chromosome"/>
</dbReference>
<evidence type="ECO:0000256" key="2">
    <source>
        <dbReference type="ARBA" id="ARBA00023015"/>
    </source>
</evidence>
<dbReference type="SMART" id="SM01061">
    <property type="entry name" value="CAT_RBD"/>
    <property type="match status" value="1"/>
</dbReference>
<evidence type="ECO:0000259" key="4">
    <source>
        <dbReference type="PROSITE" id="PS51372"/>
    </source>
</evidence>